<dbReference type="PRINTS" id="PR01950">
    <property type="entry name" value="LANCSUPER"/>
</dbReference>
<comment type="caution">
    <text evidence="2">The sequence shown here is derived from an EMBL/GenBank/DDBJ whole genome shotgun (WGS) entry which is preliminary data.</text>
</comment>
<dbReference type="Proteomes" id="UP000614996">
    <property type="component" value="Unassembled WGS sequence"/>
</dbReference>
<dbReference type="Pfam" id="PF05147">
    <property type="entry name" value="LANC_like"/>
    <property type="match status" value="2"/>
</dbReference>
<dbReference type="SUPFAM" id="SSF158745">
    <property type="entry name" value="LanC-like"/>
    <property type="match status" value="1"/>
</dbReference>
<name>A0A8J4AN60_9ACTN</name>
<dbReference type="CDD" id="cd04434">
    <property type="entry name" value="LanC_like"/>
    <property type="match status" value="1"/>
</dbReference>
<dbReference type="Gene3D" id="1.50.10.20">
    <property type="match status" value="1"/>
</dbReference>
<dbReference type="PRINTS" id="PR01955">
    <property type="entry name" value="LANCFRANKIA"/>
</dbReference>
<evidence type="ECO:0000256" key="1">
    <source>
        <dbReference type="SAM" id="MobiDB-lite"/>
    </source>
</evidence>
<gene>
    <name evidence="2" type="ORF">NUM_71620</name>
</gene>
<dbReference type="SMART" id="SM01260">
    <property type="entry name" value="LANC_like"/>
    <property type="match status" value="1"/>
</dbReference>
<organism evidence="2 3">
    <name type="scientific">Actinocatenispora comari</name>
    <dbReference type="NCBI Taxonomy" id="2807577"/>
    <lineage>
        <taxon>Bacteria</taxon>
        <taxon>Bacillati</taxon>
        <taxon>Actinomycetota</taxon>
        <taxon>Actinomycetes</taxon>
        <taxon>Micromonosporales</taxon>
        <taxon>Micromonosporaceae</taxon>
        <taxon>Actinocatenispora</taxon>
    </lineage>
</organism>
<dbReference type="InterPro" id="IPR007822">
    <property type="entry name" value="LANC-like"/>
</dbReference>
<keyword evidence="3" id="KW-1185">Reference proteome</keyword>
<evidence type="ECO:0000313" key="3">
    <source>
        <dbReference type="Proteomes" id="UP000614996"/>
    </source>
</evidence>
<evidence type="ECO:0008006" key="4">
    <source>
        <dbReference type="Google" id="ProtNLM"/>
    </source>
</evidence>
<accession>A0A8J4AN60</accession>
<dbReference type="GO" id="GO:0031179">
    <property type="term" value="P:peptide modification"/>
    <property type="evidence" value="ECO:0007669"/>
    <property type="project" value="InterPro"/>
</dbReference>
<dbReference type="EMBL" id="BOPO01000150">
    <property type="protein sequence ID" value="GIL31908.1"/>
    <property type="molecule type" value="Genomic_DNA"/>
</dbReference>
<feature type="region of interest" description="Disordered" evidence="1">
    <location>
        <begin position="431"/>
        <end position="450"/>
    </location>
</feature>
<reference evidence="3" key="1">
    <citation type="journal article" date="2021" name="Int. J. Syst. Evol. Microbiol.">
        <title>Actinocatenispora comari sp. nov., an endophytic actinomycete isolated from aerial parts of Comarum salesowianum.</title>
        <authorList>
            <person name="Oyunbileg N."/>
            <person name="Iizaka Y."/>
            <person name="Hamada M."/>
            <person name="Davaapurev B.O."/>
            <person name="Fukumoto A."/>
            <person name="Tsetseg B."/>
            <person name="Kato F."/>
            <person name="Tamura T."/>
            <person name="Batkhuu J."/>
            <person name="Anzai Y."/>
        </authorList>
    </citation>
    <scope>NUCLEOTIDE SEQUENCE [LARGE SCALE GENOMIC DNA]</scope>
    <source>
        <strain evidence="3">NUM-2625</strain>
    </source>
</reference>
<evidence type="ECO:0000313" key="2">
    <source>
        <dbReference type="EMBL" id="GIL31908.1"/>
    </source>
</evidence>
<dbReference type="AlphaFoldDB" id="A0A8J4AN60"/>
<sequence>MVSRALQNRAEQLAVEALSWLVDQGRPAGAALVWPNRPSEGENDPMLYSGAAGIALTLLEAYGHFGDERHAERALRAGRGLVAVVDDEWDNSSLYFGLTGIAVALHAIHEQLGDPRAGAAARRAIDTVRRRFDGHRWGPQVDLLGGNAGIALGALAVGDPELALMAVTPFLSTAEPTRHGVQWETRQGRVARQHHVSHGTLGVVAALAAVGRATDRTDLLELALAGADDVVSRDEAGPDGFLVPHSDPPDRPELIDRYNFGWCQGPAGDAQVFRLLQREFGEPRFARLVDRCWYTVTHCGLPRRLRPGFWDNNGHCCGTAGVLALACDLLAADAPGAGSAADIPGAGSADDIPDAGSADDGAGVDFADVLVADLADRATRGAAGCRWSNVEHRVTPSILEPRTGWAMGSAGIVRELLRYARIGTDRDPGYRVAWPDQPAQRFSPTGSAER</sequence>
<feature type="compositionally biased region" description="Polar residues" evidence="1">
    <location>
        <begin position="440"/>
        <end position="450"/>
    </location>
</feature>
<protein>
    <recommendedName>
        <fullName evidence="4">Lanthionine synthetase C family protein</fullName>
    </recommendedName>
</protein>
<proteinExistence type="predicted"/>